<protein>
    <recommendedName>
        <fullName evidence="1">DUF7041 domain-containing protein</fullName>
    </recommendedName>
</protein>
<dbReference type="EnsemblMetazoa" id="Aqu2.1.24435_001">
    <property type="protein sequence ID" value="Aqu2.1.24435_001"/>
    <property type="gene ID" value="Aqu2.1.24435"/>
</dbReference>
<dbReference type="InterPro" id="IPR055469">
    <property type="entry name" value="DUF7041"/>
</dbReference>
<dbReference type="EnsemblMetazoa" id="XM_011407419.1">
    <property type="protein sequence ID" value="XP_011405721.1"/>
    <property type="gene ID" value="LOC105313749"/>
</dbReference>
<feature type="domain" description="DUF7041" evidence="1">
    <location>
        <begin position="29"/>
        <end position="111"/>
    </location>
</feature>
<evidence type="ECO:0000259" key="1">
    <source>
        <dbReference type="Pfam" id="PF23055"/>
    </source>
</evidence>
<dbReference type="KEGG" id="aqu:105313749"/>
<keyword evidence="3" id="KW-1185">Reference proteome</keyword>
<dbReference type="OrthoDB" id="8018451at2759"/>
<sequence>MNTSESTDGFSAATPATASPTVAAVSLKLPPYWPVDPQIWFAQVESQLKTRNVTSKMTMYDYVVSSISPDIATEVRDIVLKTLGADQYDTLKAALIKRTAASEQHCLQQLVTGQELGDRKPSQLLRRMEQLLQD</sequence>
<gene>
    <name evidence="2" type="primary">105313749</name>
</gene>
<reference evidence="3" key="1">
    <citation type="journal article" date="2010" name="Nature">
        <title>The Amphimedon queenslandica genome and the evolution of animal complexity.</title>
        <authorList>
            <person name="Srivastava M."/>
            <person name="Simakov O."/>
            <person name="Chapman J."/>
            <person name="Fahey B."/>
            <person name="Gauthier M.E."/>
            <person name="Mitros T."/>
            <person name="Richards G.S."/>
            <person name="Conaco C."/>
            <person name="Dacre M."/>
            <person name="Hellsten U."/>
            <person name="Larroux C."/>
            <person name="Putnam N.H."/>
            <person name="Stanke M."/>
            <person name="Adamska M."/>
            <person name="Darling A."/>
            <person name="Degnan S.M."/>
            <person name="Oakley T.H."/>
            <person name="Plachetzki D.C."/>
            <person name="Zhai Y."/>
            <person name="Adamski M."/>
            <person name="Calcino A."/>
            <person name="Cummins S.F."/>
            <person name="Goodstein D.M."/>
            <person name="Harris C."/>
            <person name="Jackson D.J."/>
            <person name="Leys S.P."/>
            <person name="Shu S."/>
            <person name="Woodcroft B.J."/>
            <person name="Vervoort M."/>
            <person name="Kosik K.S."/>
            <person name="Manning G."/>
            <person name="Degnan B.M."/>
            <person name="Rokhsar D.S."/>
        </authorList>
    </citation>
    <scope>NUCLEOTIDE SEQUENCE [LARGE SCALE GENOMIC DNA]</scope>
</reference>
<dbReference type="AlphaFoldDB" id="A0A1X7U9K1"/>
<reference evidence="2" key="2">
    <citation type="submission" date="2017-05" db="UniProtKB">
        <authorList>
            <consortium name="EnsemblMetazoa"/>
        </authorList>
    </citation>
    <scope>IDENTIFICATION</scope>
</reference>
<name>A0A1X7U9K1_AMPQE</name>
<dbReference type="OMA" id="ATWNITE"/>
<dbReference type="Pfam" id="PF23055">
    <property type="entry name" value="DUF7041"/>
    <property type="match status" value="1"/>
</dbReference>
<accession>A0A1X7U9K1</accession>
<dbReference type="InParanoid" id="A0A1X7U9K1"/>
<organism evidence="2">
    <name type="scientific">Amphimedon queenslandica</name>
    <name type="common">Sponge</name>
    <dbReference type="NCBI Taxonomy" id="400682"/>
    <lineage>
        <taxon>Eukaryota</taxon>
        <taxon>Metazoa</taxon>
        <taxon>Porifera</taxon>
        <taxon>Demospongiae</taxon>
        <taxon>Heteroscleromorpha</taxon>
        <taxon>Haplosclerida</taxon>
        <taxon>Niphatidae</taxon>
        <taxon>Amphimedon</taxon>
    </lineage>
</organism>
<dbReference type="Proteomes" id="UP000007879">
    <property type="component" value="Unassembled WGS sequence"/>
</dbReference>
<dbReference type="PANTHER" id="PTHR33327">
    <property type="entry name" value="ENDONUCLEASE"/>
    <property type="match status" value="1"/>
</dbReference>
<proteinExistence type="predicted"/>
<dbReference type="PANTHER" id="PTHR33327:SF3">
    <property type="entry name" value="RNA-DIRECTED DNA POLYMERASE"/>
    <property type="match status" value="1"/>
</dbReference>
<evidence type="ECO:0000313" key="3">
    <source>
        <dbReference type="Proteomes" id="UP000007879"/>
    </source>
</evidence>
<evidence type="ECO:0000313" key="2">
    <source>
        <dbReference type="EnsemblMetazoa" id="Aqu2.1.24435_001"/>
    </source>
</evidence>
<dbReference type="eggNOG" id="ENOG502S1R2">
    <property type="taxonomic scope" value="Eukaryota"/>
</dbReference>